<evidence type="ECO:0000256" key="5">
    <source>
        <dbReference type="ARBA" id="ARBA00023277"/>
    </source>
</evidence>
<comment type="similarity">
    <text evidence="9">Belongs to the glycosyl hydrolase family 6.</text>
</comment>
<keyword evidence="1" id="KW-0732">Signal</keyword>
<feature type="active site" evidence="8">
    <location>
        <position position="164"/>
    </location>
</feature>
<dbReference type="EMBL" id="JAUCMN010000008">
    <property type="protein sequence ID" value="MDM7892483.1"/>
    <property type="molecule type" value="Genomic_DNA"/>
</dbReference>
<gene>
    <name evidence="12" type="ORF">QUG93_12380</name>
</gene>
<evidence type="ECO:0000256" key="4">
    <source>
        <dbReference type="ARBA" id="ARBA00023157"/>
    </source>
</evidence>
<evidence type="ECO:0000256" key="10">
    <source>
        <dbReference type="SAM" id="MobiDB-lite"/>
    </source>
</evidence>
<dbReference type="Pfam" id="PF01341">
    <property type="entry name" value="Glyco_hydro_6"/>
    <property type="match status" value="1"/>
</dbReference>
<keyword evidence="2 9" id="KW-0378">Hydrolase</keyword>
<feature type="compositionally biased region" description="Basic and acidic residues" evidence="10">
    <location>
        <begin position="99"/>
        <end position="109"/>
    </location>
</feature>
<proteinExistence type="inferred from homology"/>
<evidence type="ECO:0000256" key="3">
    <source>
        <dbReference type="ARBA" id="ARBA00023001"/>
    </source>
</evidence>
<evidence type="ECO:0000256" key="2">
    <source>
        <dbReference type="ARBA" id="ARBA00022801"/>
    </source>
</evidence>
<evidence type="ECO:0000313" key="13">
    <source>
        <dbReference type="Proteomes" id="UP001236404"/>
    </source>
</evidence>
<keyword evidence="13" id="KW-1185">Reference proteome</keyword>
<dbReference type="PANTHER" id="PTHR34876">
    <property type="match status" value="1"/>
</dbReference>
<keyword evidence="11" id="KW-0812">Transmembrane</keyword>
<keyword evidence="11" id="KW-1133">Transmembrane helix</keyword>
<keyword evidence="4" id="KW-1015">Disulfide bond</keyword>
<dbReference type="RefSeq" id="WP_289474307.1">
    <property type="nucleotide sequence ID" value="NZ_JAUCMN010000008.1"/>
</dbReference>
<feature type="region of interest" description="Disordered" evidence="10">
    <location>
        <begin position="46"/>
        <end position="109"/>
    </location>
</feature>
<evidence type="ECO:0000256" key="1">
    <source>
        <dbReference type="ARBA" id="ARBA00022729"/>
    </source>
</evidence>
<dbReference type="InterPro" id="IPR001524">
    <property type="entry name" value="Glyco_hydro_6_CS"/>
</dbReference>
<evidence type="ECO:0000313" key="12">
    <source>
        <dbReference type="EMBL" id="MDM7892483.1"/>
    </source>
</evidence>
<keyword evidence="5 9" id="KW-0119">Carbohydrate metabolism</keyword>
<keyword evidence="11" id="KW-0472">Membrane</keyword>
<evidence type="ECO:0000256" key="9">
    <source>
        <dbReference type="RuleBase" id="RU361186"/>
    </source>
</evidence>
<dbReference type="InterPro" id="IPR036434">
    <property type="entry name" value="Beta_cellobiohydrolase_sf"/>
</dbReference>
<dbReference type="SUPFAM" id="SSF51989">
    <property type="entry name" value="Glycosyl hydrolases family 6, cellulases"/>
    <property type="match status" value="1"/>
</dbReference>
<sequence length="370" mass="39047">MPEQGNGGRRGGARSGRRQWAVLAVGALVAAGLVVVVVLATGPMPGPTSGPSGGRSSGPPGTGVSGDNDASGPARASAAAAFPGGLAMQPDADNQAARRAAEARADGERTTAARIDVIAEQPVATWLTDPSERATRQTVQRVVRSAEQQGRTPVFVLYAIPDRDCGSYSAGGTSEEAYLPWVRSAVRAMDGSHAVVLVEPDSIAQVRVCERLGRDRLRLLDRAVDELHGHGLTVYLDGGNEDRVPVATMAGWLRQAGVDRTQGFATNVSNFYRVDQERAYADRLADAVGGDPHYVIDVSRNGQGWRGTWCNPEGAGLGQAPHVTRGTTRLDALLWVKTPGLSDGTCNGGPAAGQWWESYALALVEHRRRD</sequence>
<dbReference type="Gene3D" id="3.20.20.40">
    <property type="entry name" value="1, 4-beta cellobiohydrolase"/>
    <property type="match status" value="1"/>
</dbReference>
<keyword evidence="7 9" id="KW-0624">Polysaccharide degradation</keyword>
<keyword evidence="3 9" id="KW-0136">Cellulose degradation</keyword>
<dbReference type="InterPro" id="IPR016288">
    <property type="entry name" value="Beta_cellobiohydrolase"/>
</dbReference>
<dbReference type="PANTHER" id="PTHR34876:SF4">
    <property type="entry name" value="1,4-BETA-D-GLUCAN CELLOBIOHYDROLASE C-RELATED"/>
    <property type="match status" value="1"/>
</dbReference>
<evidence type="ECO:0000256" key="11">
    <source>
        <dbReference type="SAM" id="Phobius"/>
    </source>
</evidence>
<accession>A0ABT7TSA0</accession>
<dbReference type="PIRSF" id="PIRSF001100">
    <property type="entry name" value="Beta_cellobiohydrolase"/>
    <property type="match status" value="1"/>
</dbReference>
<protein>
    <recommendedName>
        <fullName evidence="9">Glucanase</fullName>
        <ecNumber evidence="9">3.2.1.-</ecNumber>
    </recommendedName>
</protein>
<comment type="caution">
    <text evidence="12">The sequence shown here is derived from an EMBL/GenBank/DDBJ whole genome shotgun (WGS) entry which is preliminary data.</text>
</comment>
<dbReference type="GO" id="GO:0016787">
    <property type="term" value="F:hydrolase activity"/>
    <property type="evidence" value="ECO:0007669"/>
    <property type="project" value="UniProtKB-KW"/>
</dbReference>
<evidence type="ECO:0000256" key="8">
    <source>
        <dbReference type="PROSITE-ProRule" id="PRU10056"/>
    </source>
</evidence>
<dbReference type="PRINTS" id="PR00733">
    <property type="entry name" value="GLHYDRLASE6"/>
</dbReference>
<reference evidence="12 13" key="1">
    <citation type="submission" date="2023-06" db="EMBL/GenBank/DDBJ databases">
        <authorList>
            <person name="Feng G."/>
            <person name="Li J."/>
            <person name="Zhu H."/>
        </authorList>
    </citation>
    <scope>NUCLEOTIDE SEQUENCE [LARGE SCALE GENOMIC DNA]</scope>
    <source>
        <strain evidence="12 13">RHCKG28</strain>
    </source>
</reference>
<evidence type="ECO:0000256" key="7">
    <source>
        <dbReference type="ARBA" id="ARBA00023326"/>
    </source>
</evidence>
<dbReference type="PROSITE" id="PS00655">
    <property type="entry name" value="GLYCOSYL_HYDROL_F6_1"/>
    <property type="match status" value="1"/>
</dbReference>
<name>A0ABT7TSA0_9MICO</name>
<organism evidence="12 13">
    <name type="scientific">Curtobacterium caseinilyticum</name>
    <dbReference type="NCBI Taxonomy" id="3055137"/>
    <lineage>
        <taxon>Bacteria</taxon>
        <taxon>Bacillati</taxon>
        <taxon>Actinomycetota</taxon>
        <taxon>Actinomycetes</taxon>
        <taxon>Micrococcales</taxon>
        <taxon>Microbacteriaceae</taxon>
        <taxon>Curtobacterium</taxon>
    </lineage>
</organism>
<feature type="compositionally biased region" description="Low complexity" evidence="10">
    <location>
        <begin position="70"/>
        <end position="87"/>
    </location>
</feature>
<dbReference type="Proteomes" id="UP001236404">
    <property type="component" value="Unassembled WGS sequence"/>
</dbReference>
<feature type="transmembrane region" description="Helical" evidence="11">
    <location>
        <begin position="20"/>
        <end position="42"/>
    </location>
</feature>
<evidence type="ECO:0000256" key="6">
    <source>
        <dbReference type="ARBA" id="ARBA00023295"/>
    </source>
</evidence>
<feature type="compositionally biased region" description="Gly residues" evidence="10">
    <location>
        <begin position="51"/>
        <end position="64"/>
    </location>
</feature>
<dbReference type="EC" id="3.2.1.-" evidence="9"/>
<keyword evidence="6 9" id="KW-0326">Glycosidase</keyword>